<evidence type="ECO:0000313" key="3">
    <source>
        <dbReference type="EMBL" id="KAH3681444.1"/>
    </source>
</evidence>
<keyword evidence="1" id="KW-1133">Transmembrane helix</keyword>
<keyword evidence="1" id="KW-0472">Membrane</keyword>
<gene>
    <name evidence="3" type="ORF">WICPIJ_007601</name>
</gene>
<dbReference type="AlphaFoldDB" id="A0A9P8Q244"/>
<dbReference type="EMBL" id="JAEUBG010004417">
    <property type="protein sequence ID" value="KAH3681444.1"/>
    <property type="molecule type" value="Genomic_DNA"/>
</dbReference>
<evidence type="ECO:0000313" key="4">
    <source>
        <dbReference type="Proteomes" id="UP000774326"/>
    </source>
</evidence>
<keyword evidence="4" id="KW-1185">Reference proteome</keyword>
<feature type="signal peptide" evidence="2">
    <location>
        <begin position="1"/>
        <end position="23"/>
    </location>
</feature>
<evidence type="ECO:0000256" key="1">
    <source>
        <dbReference type="SAM" id="Phobius"/>
    </source>
</evidence>
<proteinExistence type="predicted"/>
<keyword evidence="1" id="KW-0812">Transmembrane</keyword>
<organism evidence="3 4">
    <name type="scientific">Wickerhamomyces pijperi</name>
    <name type="common">Yeast</name>
    <name type="synonym">Pichia pijperi</name>
    <dbReference type="NCBI Taxonomy" id="599730"/>
    <lineage>
        <taxon>Eukaryota</taxon>
        <taxon>Fungi</taxon>
        <taxon>Dikarya</taxon>
        <taxon>Ascomycota</taxon>
        <taxon>Saccharomycotina</taxon>
        <taxon>Saccharomycetes</taxon>
        <taxon>Phaffomycetales</taxon>
        <taxon>Wickerhamomycetaceae</taxon>
        <taxon>Wickerhamomyces</taxon>
    </lineage>
</organism>
<name>A0A9P8Q244_WICPI</name>
<feature type="transmembrane region" description="Helical" evidence="1">
    <location>
        <begin position="273"/>
        <end position="295"/>
    </location>
</feature>
<comment type="caution">
    <text evidence="3">The sequence shown here is derived from an EMBL/GenBank/DDBJ whole genome shotgun (WGS) entry which is preliminary data.</text>
</comment>
<protein>
    <submittedName>
        <fullName evidence="3">Uncharacterized protein</fullName>
    </submittedName>
</protein>
<sequence>MTPFKWPVISILTILLSSNLIKANISHELLFYNNVPHQDDTITDYGLVTLSSSNTTTKATSLKGVNVYGSFANGTYDNIKDLVVDLLGENITYIEEFDLTQPHDYNMEDIENSIDLSVNILGEQLVANLYLKLYSICRVLAKMSSIVDKLGPQDYEAIFNYIYGEDEMEFYNGDKYKNNYYKNVKVESIQDLDSQFDEDIENYFDVMSWSGLLLNEEPETTYSQVPFIDMNDNPVGTVNAEGLSILKIPLLIIKLILQFFWELMTILKIIELLIYKFEILILKLIKLILMIIKYIKHKVIFTLEVSVWTVLSGKLFKKILCVILLILKKIYIITWMVVDSLYRNYWKLVFFFKRVKRKSLAIAVYFTEGIFAKLGKNSPFDRYKTKNFYSSDEDPQEFRDYDYFKDFSHYTLESPGNYIKKEAPDFHGRQIFGEYEDEFQLILADEDAEKVNEERLKKIRNLKYGPSLDFDFQDEFGISNVKLNIGKKRKLVRSLTEEERELMAKDYIS</sequence>
<reference evidence="3" key="1">
    <citation type="journal article" date="2021" name="Open Biol.">
        <title>Shared evolutionary footprints suggest mitochondrial oxidative damage underlies multiple complex I losses in fungi.</title>
        <authorList>
            <person name="Schikora-Tamarit M.A."/>
            <person name="Marcet-Houben M."/>
            <person name="Nosek J."/>
            <person name="Gabaldon T."/>
        </authorList>
    </citation>
    <scope>NUCLEOTIDE SEQUENCE</scope>
    <source>
        <strain evidence="3">CBS2887</strain>
    </source>
</reference>
<dbReference type="Proteomes" id="UP000774326">
    <property type="component" value="Unassembled WGS sequence"/>
</dbReference>
<evidence type="ECO:0000256" key="2">
    <source>
        <dbReference type="SAM" id="SignalP"/>
    </source>
</evidence>
<feature type="chain" id="PRO_5040172798" evidence="2">
    <location>
        <begin position="24"/>
        <end position="509"/>
    </location>
</feature>
<accession>A0A9P8Q244</accession>
<keyword evidence="2" id="KW-0732">Signal</keyword>
<feature type="transmembrane region" description="Helical" evidence="1">
    <location>
        <begin position="315"/>
        <end position="338"/>
    </location>
</feature>
<reference evidence="3" key="2">
    <citation type="submission" date="2021-01" db="EMBL/GenBank/DDBJ databases">
        <authorList>
            <person name="Schikora-Tamarit M.A."/>
        </authorList>
    </citation>
    <scope>NUCLEOTIDE SEQUENCE</scope>
    <source>
        <strain evidence="3">CBS2887</strain>
    </source>
</reference>